<dbReference type="Gene3D" id="1.25.40.10">
    <property type="entry name" value="Tetratricopeptide repeat domain"/>
    <property type="match status" value="1"/>
</dbReference>
<reference evidence="4" key="1">
    <citation type="submission" date="2016-10" db="EMBL/GenBank/DDBJ databases">
        <authorList>
            <person name="Varghese N."/>
            <person name="Submissions S."/>
        </authorList>
    </citation>
    <scope>NUCLEOTIDE SEQUENCE [LARGE SCALE GENOMIC DNA]</scope>
    <source>
        <strain evidence="4">MO64</strain>
    </source>
</reference>
<dbReference type="Pfam" id="PF13469">
    <property type="entry name" value="Sulfotransfer_3"/>
    <property type="match status" value="1"/>
</dbReference>
<dbReference type="SUPFAM" id="SSF48452">
    <property type="entry name" value="TPR-like"/>
    <property type="match status" value="1"/>
</dbReference>
<dbReference type="InterPro" id="IPR026634">
    <property type="entry name" value="TPST-like"/>
</dbReference>
<accession>A0A1I4AVZ1</accession>
<dbReference type="PANTHER" id="PTHR12788">
    <property type="entry name" value="PROTEIN-TYROSINE SULFOTRANSFERASE 2"/>
    <property type="match status" value="1"/>
</dbReference>
<evidence type="ECO:0000256" key="2">
    <source>
        <dbReference type="PROSITE-ProRule" id="PRU00339"/>
    </source>
</evidence>
<dbReference type="Gene3D" id="3.40.50.300">
    <property type="entry name" value="P-loop containing nucleotide triphosphate hydrolases"/>
    <property type="match status" value="1"/>
</dbReference>
<dbReference type="SUPFAM" id="SSF52540">
    <property type="entry name" value="P-loop containing nucleoside triphosphate hydrolases"/>
    <property type="match status" value="1"/>
</dbReference>
<keyword evidence="4" id="KW-1185">Reference proteome</keyword>
<evidence type="ECO:0000313" key="3">
    <source>
        <dbReference type="EMBL" id="SFK60594.1"/>
    </source>
</evidence>
<dbReference type="RefSeq" id="WP_092702590.1">
    <property type="nucleotide sequence ID" value="NZ_FOSR01000004.1"/>
</dbReference>
<protein>
    <submittedName>
        <fullName evidence="3">Tetratricopeptide repeat-containing protein</fullName>
    </submittedName>
</protein>
<organism evidence="3 4">
    <name type="scientific">Rhodanobacter glycinis</name>
    <dbReference type="NCBI Taxonomy" id="582702"/>
    <lineage>
        <taxon>Bacteria</taxon>
        <taxon>Pseudomonadati</taxon>
        <taxon>Pseudomonadota</taxon>
        <taxon>Gammaproteobacteria</taxon>
        <taxon>Lysobacterales</taxon>
        <taxon>Rhodanobacteraceae</taxon>
        <taxon>Rhodanobacter</taxon>
    </lineage>
</organism>
<dbReference type="PROSITE" id="PS50005">
    <property type="entry name" value="TPR"/>
    <property type="match status" value="1"/>
</dbReference>
<evidence type="ECO:0000313" key="4">
    <source>
        <dbReference type="Proteomes" id="UP000198725"/>
    </source>
</evidence>
<dbReference type="AlphaFoldDB" id="A0A1I4AVZ1"/>
<dbReference type="GO" id="GO:0008476">
    <property type="term" value="F:protein-tyrosine sulfotransferase activity"/>
    <property type="evidence" value="ECO:0007669"/>
    <property type="project" value="InterPro"/>
</dbReference>
<dbReference type="EMBL" id="FOSR01000004">
    <property type="protein sequence ID" value="SFK60594.1"/>
    <property type="molecule type" value="Genomic_DNA"/>
</dbReference>
<keyword evidence="1" id="KW-0808">Transferase</keyword>
<evidence type="ECO:0000256" key="1">
    <source>
        <dbReference type="ARBA" id="ARBA00022679"/>
    </source>
</evidence>
<gene>
    <name evidence="3" type="ORF">SAMN05192579_104160</name>
</gene>
<dbReference type="InterPro" id="IPR011990">
    <property type="entry name" value="TPR-like_helical_dom_sf"/>
</dbReference>
<dbReference type="InterPro" id="IPR019734">
    <property type="entry name" value="TPR_rpt"/>
</dbReference>
<dbReference type="Pfam" id="PF14559">
    <property type="entry name" value="TPR_19"/>
    <property type="match status" value="1"/>
</dbReference>
<proteinExistence type="predicted"/>
<feature type="repeat" description="TPR" evidence="2">
    <location>
        <begin position="106"/>
        <end position="139"/>
    </location>
</feature>
<dbReference type="SMART" id="SM00028">
    <property type="entry name" value="TPR"/>
    <property type="match status" value="4"/>
</dbReference>
<dbReference type="Proteomes" id="UP000198725">
    <property type="component" value="Unassembled WGS sequence"/>
</dbReference>
<dbReference type="PANTHER" id="PTHR12788:SF10">
    <property type="entry name" value="PROTEIN-TYROSINE SULFOTRANSFERASE"/>
    <property type="match status" value="1"/>
</dbReference>
<keyword evidence="2" id="KW-0802">TPR repeat</keyword>
<sequence length="525" mass="57965">MTDSSALFLELTRAFNQRAWSKAQALAERLLPLAPQHATTHYIAGVAALELQQMPQALTHLHVAAELAPARGDFVTQFAKALSLVKMTREAREAADKAMALNPGDPITLDTLGVVYTQTHDHDKAAEAFRRAAALKPAHAPYRFNLATALIATGAINDAETELEACIHIDPCWWKAHLTLAQLRRQTPTLNHLARLQSLLSGQDDNLDAQTWLHMALAKECEDCADYPAAFEHYTRGKTAAGAGRGYDIAQDEALFAAIAATFPVPQAATTGCLSDEPIFVIGMPRSGTTLVERIISSHPDVHSAGELMHFGLALKRSSGSSTPLVIDPDTIARAQTPDWGRLGADYLASTRPATGHTPRFIDKLPHNFLYVGWIAHALPNAKIICLRRDPLDTCLSNFRQLFAAQSPYYSYSFDLLDTGRYYALFDRLMAHWQRAFPDRILEVQYEKLVDSQEARTRDLLAFCGLSWHDDCLHFEHNAAPVNTASAVQVRAPVYRSALQRWRKYEPQLAGLKQVLTDAGIAIDA</sequence>
<name>A0A1I4AVZ1_9GAMM</name>
<dbReference type="InterPro" id="IPR027417">
    <property type="entry name" value="P-loop_NTPase"/>
</dbReference>